<feature type="transmembrane region" description="Helical" evidence="1">
    <location>
        <begin position="12"/>
        <end position="35"/>
    </location>
</feature>
<keyword evidence="1" id="KW-1133">Transmembrane helix</keyword>
<gene>
    <name evidence="2" type="ORF">OXIME_000473</name>
</gene>
<feature type="transmembrane region" description="Helical" evidence="1">
    <location>
        <begin position="55"/>
        <end position="77"/>
    </location>
</feature>
<dbReference type="RefSeq" id="WP_393971886.1">
    <property type="nucleotide sequence ID" value="NZ_CP133772.1"/>
</dbReference>
<dbReference type="Proteomes" id="UP001451606">
    <property type="component" value="Chromosome"/>
</dbReference>
<keyword evidence="1" id="KW-0812">Transmembrane</keyword>
<dbReference type="AlphaFoldDB" id="A0AAX4NFI2"/>
<organism evidence="2 3">
    <name type="scientific">Oxyplasma meridianum</name>
    <dbReference type="NCBI Taxonomy" id="3073602"/>
    <lineage>
        <taxon>Archaea</taxon>
        <taxon>Methanobacteriati</taxon>
        <taxon>Thermoplasmatota</taxon>
        <taxon>Thermoplasmata</taxon>
        <taxon>Thermoplasmatales</taxon>
        <taxon>Thermoplasmataceae</taxon>
        <taxon>Oxyplasma</taxon>
    </lineage>
</organism>
<evidence type="ECO:0000313" key="3">
    <source>
        <dbReference type="Proteomes" id="UP001451606"/>
    </source>
</evidence>
<dbReference type="GeneID" id="95967200"/>
<evidence type="ECO:0000313" key="2">
    <source>
        <dbReference type="EMBL" id="WYX99927.1"/>
    </source>
</evidence>
<evidence type="ECO:0000256" key="1">
    <source>
        <dbReference type="SAM" id="Phobius"/>
    </source>
</evidence>
<dbReference type="KEGG" id="omr:OXIME_000473"/>
<keyword evidence="3" id="KW-1185">Reference proteome</keyword>
<name>A0AAX4NFI2_9ARCH</name>
<reference evidence="2 3" key="1">
    <citation type="submission" date="2023-09" db="EMBL/GenBank/DDBJ databases">
        <authorList>
            <person name="Golyshina O.V."/>
            <person name="Lunev E.A."/>
            <person name="Bargiela R."/>
            <person name="Gaines M.C."/>
            <person name="Daum B."/>
            <person name="Bale N.J."/>
            <person name="Koenen M."/>
            <person name="Sinninghe Damst J.S."/>
            <person name="Yakimov M."/>
            <person name="Golyshin P.N."/>
        </authorList>
    </citation>
    <scope>NUCLEOTIDE SEQUENCE [LARGE SCALE GENOMIC DNA]</scope>
    <source>
        <strain evidence="2 3">M1</strain>
    </source>
</reference>
<dbReference type="EMBL" id="CP133772">
    <property type="protein sequence ID" value="WYX99927.1"/>
    <property type="molecule type" value="Genomic_DNA"/>
</dbReference>
<keyword evidence="1" id="KW-0472">Membrane</keyword>
<sequence length="96" mass="10703">MDEKMIKKTTKSLMILIFLVALEFATAMMAVITTFNYTTVNGKELITTIASRTSYIWTIVSIILVTMLAAALVSFIIKLKKFKAEMKKETSSAKTA</sequence>
<proteinExistence type="predicted"/>
<accession>A0AAX4NFI2</accession>
<protein>
    <submittedName>
        <fullName evidence="2">Uncharacterized protein</fullName>
    </submittedName>
</protein>